<evidence type="ECO:0000256" key="3">
    <source>
        <dbReference type="ARBA" id="ARBA00022679"/>
    </source>
</evidence>
<dbReference type="Gene3D" id="3.30.200.20">
    <property type="entry name" value="Phosphorylase Kinase, domain 1"/>
    <property type="match status" value="1"/>
</dbReference>
<sequence>MSICNYTCIHMAKSTKRITSQYFTWPRLRAIQQRIPSVLYFWHRPLHFFLYTCYPAYLPWRSTDTSNVDITDLKDNPLLFTEEGIHRYCRGGFHPVSLGDKFHNGQYTVHHKLGFGESCTVWLAKDNHNVWHRHGPWVALKILAARIKERREIRNLRYLKEKTNYFTQNHNIVGFLDTFLIIGPNGTHHCLVFSSFGPTIELIQQFFIDFNNYGDYLEFGDTEFSNSAHCLEMGPSSIYQIAMNGLFAVELMPRLEMCHGGISGSHIIIDYNSRLHFTSIGECFEILGSPQAVPLEHRDGMPLGYGLPEELIQTAKWPGYVESISDSARLIGFGKSFLRREGPDNLKQPVHLRCPESIMGDEVDYRLYLWHTGCFLYQLGTMEPPFPTPLNDYEYIRSIVGFVEGLPMEWESKLDEVRLISEQTFALEQAPATKKQGTELQLLRTPKQKAQPQQMLWRQLKRVPQGKNT</sequence>
<evidence type="ECO:0000313" key="10">
    <source>
        <dbReference type="EMBL" id="CAG8892045.1"/>
    </source>
</evidence>
<accession>A0A9W4KB51</accession>
<evidence type="ECO:0000256" key="8">
    <source>
        <dbReference type="ARBA" id="ARBA00048679"/>
    </source>
</evidence>
<dbReference type="InterPro" id="IPR000719">
    <property type="entry name" value="Prot_kinase_dom"/>
</dbReference>
<dbReference type="SUPFAM" id="SSF56112">
    <property type="entry name" value="Protein kinase-like (PK-like)"/>
    <property type="match status" value="1"/>
</dbReference>
<dbReference type="GO" id="GO:0000245">
    <property type="term" value="P:spliceosomal complex assembly"/>
    <property type="evidence" value="ECO:0007669"/>
    <property type="project" value="TreeGrafter"/>
</dbReference>
<dbReference type="EMBL" id="CAJVRC010000845">
    <property type="protein sequence ID" value="CAG8892045.1"/>
    <property type="molecule type" value="Genomic_DNA"/>
</dbReference>
<dbReference type="EC" id="2.7.11.1" evidence="1"/>
<comment type="caution">
    <text evidence="10">The sequence shown here is derived from an EMBL/GenBank/DDBJ whole genome shotgun (WGS) entry which is preliminary data.</text>
</comment>
<evidence type="ECO:0000259" key="9">
    <source>
        <dbReference type="PROSITE" id="PS50011"/>
    </source>
</evidence>
<evidence type="ECO:0000313" key="11">
    <source>
        <dbReference type="Proteomes" id="UP001154252"/>
    </source>
</evidence>
<keyword evidence="4" id="KW-0547">Nucleotide-binding</keyword>
<dbReference type="InterPro" id="IPR011009">
    <property type="entry name" value="Kinase-like_dom_sf"/>
</dbReference>
<dbReference type="Gene3D" id="1.10.510.10">
    <property type="entry name" value="Transferase(Phosphotransferase) domain 1"/>
    <property type="match status" value="1"/>
</dbReference>
<evidence type="ECO:0000256" key="4">
    <source>
        <dbReference type="ARBA" id="ARBA00022741"/>
    </source>
</evidence>
<dbReference type="GO" id="GO:0005524">
    <property type="term" value="F:ATP binding"/>
    <property type="evidence" value="ECO:0007669"/>
    <property type="project" value="UniProtKB-KW"/>
</dbReference>
<name>A0A9W4KB51_9EURO</name>
<keyword evidence="5" id="KW-0418">Kinase</keyword>
<keyword evidence="3" id="KW-0808">Transferase</keyword>
<keyword evidence="2" id="KW-0723">Serine/threonine-protein kinase</keyword>
<evidence type="ECO:0000256" key="6">
    <source>
        <dbReference type="ARBA" id="ARBA00022840"/>
    </source>
</evidence>
<dbReference type="GO" id="GO:0004674">
    <property type="term" value="F:protein serine/threonine kinase activity"/>
    <property type="evidence" value="ECO:0007669"/>
    <property type="project" value="UniProtKB-KW"/>
</dbReference>
<dbReference type="InterPro" id="IPR051334">
    <property type="entry name" value="SRPK"/>
</dbReference>
<proteinExistence type="predicted"/>
<dbReference type="OrthoDB" id="5979581at2759"/>
<dbReference type="Proteomes" id="UP001154252">
    <property type="component" value="Unassembled WGS sequence"/>
</dbReference>
<evidence type="ECO:0000256" key="1">
    <source>
        <dbReference type="ARBA" id="ARBA00012513"/>
    </source>
</evidence>
<organism evidence="10 11">
    <name type="scientific">Penicillium egyptiacum</name>
    <dbReference type="NCBI Taxonomy" id="1303716"/>
    <lineage>
        <taxon>Eukaryota</taxon>
        <taxon>Fungi</taxon>
        <taxon>Dikarya</taxon>
        <taxon>Ascomycota</taxon>
        <taxon>Pezizomycotina</taxon>
        <taxon>Eurotiomycetes</taxon>
        <taxon>Eurotiomycetidae</taxon>
        <taxon>Eurotiales</taxon>
        <taxon>Aspergillaceae</taxon>
        <taxon>Penicillium</taxon>
    </lineage>
</organism>
<keyword evidence="11" id="KW-1185">Reference proteome</keyword>
<reference evidence="10" key="1">
    <citation type="submission" date="2021-07" db="EMBL/GenBank/DDBJ databases">
        <authorList>
            <person name="Branca A.L. A."/>
        </authorList>
    </citation>
    <scope>NUCLEOTIDE SEQUENCE</scope>
</reference>
<keyword evidence="6" id="KW-0067">ATP-binding</keyword>
<comment type="catalytic activity">
    <reaction evidence="7">
        <text>L-threonyl-[protein] + ATP = O-phospho-L-threonyl-[protein] + ADP + H(+)</text>
        <dbReference type="Rhea" id="RHEA:46608"/>
        <dbReference type="Rhea" id="RHEA-COMP:11060"/>
        <dbReference type="Rhea" id="RHEA-COMP:11605"/>
        <dbReference type="ChEBI" id="CHEBI:15378"/>
        <dbReference type="ChEBI" id="CHEBI:30013"/>
        <dbReference type="ChEBI" id="CHEBI:30616"/>
        <dbReference type="ChEBI" id="CHEBI:61977"/>
        <dbReference type="ChEBI" id="CHEBI:456216"/>
        <dbReference type="EC" id="2.7.11.1"/>
    </reaction>
</comment>
<dbReference type="GO" id="GO:0050684">
    <property type="term" value="P:regulation of mRNA processing"/>
    <property type="evidence" value="ECO:0007669"/>
    <property type="project" value="TreeGrafter"/>
</dbReference>
<dbReference type="AlphaFoldDB" id="A0A9W4KB51"/>
<dbReference type="PANTHER" id="PTHR47634">
    <property type="entry name" value="PROTEIN KINASE DOMAIN-CONTAINING PROTEIN-RELATED"/>
    <property type="match status" value="1"/>
</dbReference>
<evidence type="ECO:0000256" key="5">
    <source>
        <dbReference type="ARBA" id="ARBA00022777"/>
    </source>
</evidence>
<dbReference type="PANTHER" id="PTHR47634:SF9">
    <property type="entry name" value="PROTEIN KINASE DOMAIN-CONTAINING PROTEIN-RELATED"/>
    <property type="match status" value="1"/>
</dbReference>
<protein>
    <recommendedName>
        <fullName evidence="1">non-specific serine/threonine protein kinase</fullName>
        <ecNumber evidence="1">2.7.11.1</ecNumber>
    </recommendedName>
</protein>
<gene>
    <name evidence="10" type="ORF">PEGY_LOCUS2970</name>
</gene>
<evidence type="ECO:0000256" key="7">
    <source>
        <dbReference type="ARBA" id="ARBA00047899"/>
    </source>
</evidence>
<comment type="catalytic activity">
    <reaction evidence="8">
        <text>L-seryl-[protein] + ATP = O-phospho-L-seryl-[protein] + ADP + H(+)</text>
        <dbReference type="Rhea" id="RHEA:17989"/>
        <dbReference type="Rhea" id="RHEA-COMP:9863"/>
        <dbReference type="Rhea" id="RHEA-COMP:11604"/>
        <dbReference type="ChEBI" id="CHEBI:15378"/>
        <dbReference type="ChEBI" id="CHEBI:29999"/>
        <dbReference type="ChEBI" id="CHEBI:30616"/>
        <dbReference type="ChEBI" id="CHEBI:83421"/>
        <dbReference type="ChEBI" id="CHEBI:456216"/>
        <dbReference type="EC" id="2.7.11.1"/>
    </reaction>
</comment>
<evidence type="ECO:0000256" key="2">
    <source>
        <dbReference type="ARBA" id="ARBA00022527"/>
    </source>
</evidence>
<feature type="domain" description="Protein kinase" evidence="9">
    <location>
        <begin position="107"/>
        <end position="469"/>
    </location>
</feature>
<dbReference type="PROSITE" id="PS50011">
    <property type="entry name" value="PROTEIN_KINASE_DOM"/>
    <property type="match status" value="1"/>
</dbReference>